<evidence type="ECO:0000313" key="1">
    <source>
        <dbReference type="EMBL" id="SIQ82030.1"/>
    </source>
</evidence>
<dbReference type="Pfam" id="PF05742">
    <property type="entry name" value="TANGO2"/>
    <property type="match status" value="1"/>
</dbReference>
<dbReference type="STRING" id="49186.SAMN05421647_109159"/>
<accession>A0A1N6VW13</accession>
<protein>
    <submittedName>
        <fullName evidence="1">Uncharacterized conserved protein, contains NRDE domain</fullName>
    </submittedName>
</protein>
<dbReference type="PANTHER" id="PTHR17985">
    <property type="entry name" value="SER/THR-RICH PROTEIN T10 IN DGCR REGION"/>
    <property type="match status" value="1"/>
</dbReference>
<dbReference type="PANTHER" id="PTHR17985:SF8">
    <property type="entry name" value="TRANSPORT AND GOLGI ORGANIZATION PROTEIN 2 HOMOLOG"/>
    <property type="match status" value="1"/>
</dbReference>
<dbReference type="InterPro" id="IPR008551">
    <property type="entry name" value="TANGO2"/>
</dbReference>
<name>A0A1N6VW13_9GAMM</name>
<dbReference type="Proteomes" id="UP000186895">
    <property type="component" value="Unassembled WGS sequence"/>
</dbReference>
<sequence>MCLATFALNAHPDWPLILVGNRDEFHARPTAALSVWHDQPLLGGRDLEAGGSWMALGDNNRFVLVTNHRNLRLPKPENARSRGNLVADFVNSPLTAPDFCNQLEARDYAGFNLLLRDTTGWYHYSNIGQRCQRLGAGVFGLSNALLDTPWPKTLRARACLQQQLAQGLPQPESLLHLLHETSRPKDAYLPDTGLSLERERLLSSCFIQSADYGTRASSLLLQHRSGRLLFVEESYTADASISGRRRYQLQRPLLVEADYC</sequence>
<organism evidence="1 2">
    <name type="scientific">Marinobacterium stanieri</name>
    <dbReference type="NCBI Taxonomy" id="49186"/>
    <lineage>
        <taxon>Bacteria</taxon>
        <taxon>Pseudomonadati</taxon>
        <taxon>Pseudomonadota</taxon>
        <taxon>Gammaproteobacteria</taxon>
        <taxon>Oceanospirillales</taxon>
        <taxon>Oceanospirillaceae</taxon>
        <taxon>Marinobacterium</taxon>
    </lineage>
</organism>
<dbReference type="eggNOG" id="COG3332">
    <property type="taxonomic scope" value="Bacteria"/>
</dbReference>
<dbReference type="EMBL" id="FTMN01000009">
    <property type="protein sequence ID" value="SIQ82030.1"/>
    <property type="molecule type" value="Genomic_DNA"/>
</dbReference>
<reference evidence="1 2" key="1">
    <citation type="submission" date="2017-01" db="EMBL/GenBank/DDBJ databases">
        <authorList>
            <person name="Mah S.A."/>
            <person name="Swanson W.J."/>
            <person name="Moy G.W."/>
            <person name="Vacquier V.D."/>
        </authorList>
    </citation>
    <scope>NUCLEOTIDE SEQUENCE [LARGE SCALE GENOMIC DNA]</scope>
    <source>
        <strain evidence="1 2">DSM 7027</strain>
    </source>
</reference>
<gene>
    <name evidence="1" type="ORF">SAMN05421647_109159</name>
</gene>
<dbReference type="RefSeq" id="WP_076464956.1">
    <property type="nucleotide sequence ID" value="NZ_FTMN01000009.1"/>
</dbReference>
<dbReference type="AlphaFoldDB" id="A0A1N6VW13"/>
<proteinExistence type="predicted"/>
<evidence type="ECO:0000313" key="2">
    <source>
        <dbReference type="Proteomes" id="UP000186895"/>
    </source>
</evidence>
<keyword evidence="2" id="KW-1185">Reference proteome</keyword>